<dbReference type="CDD" id="cd18033">
    <property type="entry name" value="DEXDc_FANCM"/>
    <property type="match status" value="1"/>
</dbReference>
<dbReference type="InterPro" id="IPR027417">
    <property type="entry name" value="P-loop_NTPase"/>
</dbReference>
<dbReference type="OrthoDB" id="6513042at2759"/>
<dbReference type="EMBL" id="JAACXV010000140">
    <property type="protein sequence ID" value="KAF7283071.1"/>
    <property type="molecule type" value="Genomic_DNA"/>
</dbReference>
<feature type="domain" description="Helicase ATP-binding" evidence="9">
    <location>
        <begin position="45"/>
        <end position="214"/>
    </location>
</feature>
<evidence type="ECO:0000256" key="1">
    <source>
        <dbReference type="ARBA" id="ARBA00004123"/>
    </source>
</evidence>
<comment type="caution">
    <text evidence="11">The sequence shown here is derived from an EMBL/GenBank/DDBJ whole genome shotgun (WGS) entry which is preliminary data.</text>
</comment>
<feature type="region of interest" description="Disordered" evidence="8">
    <location>
        <begin position="1367"/>
        <end position="1387"/>
    </location>
</feature>
<dbReference type="SUPFAM" id="SSF52540">
    <property type="entry name" value="P-loop containing nucleoside triphosphate hydrolases"/>
    <property type="match status" value="1"/>
</dbReference>
<keyword evidence="3" id="KW-0547">Nucleotide-binding</keyword>
<dbReference type="GO" id="GO:0005524">
    <property type="term" value="F:ATP binding"/>
    <property type="evidence" value="ECO:0007669"/>
    <property type="project" value="UniProtKB-KW"/>
</dbReference>
<name>A0A834INS5_RHYFE</name>
<dbReference type="GO" id="GO:0016787">
    <property type="term" value="F:hydrolase activity"/>
    <property type="evidence" value="ECO:0007669"/>
    <property type="project" value="UniProtKB-KW"/>
</dbReference>
<dbReference type="Pfam" id="PF00271">
    <property type="entry name" value="Helicase_C"/>
    <property type="match status" value="1"/>
</dbReference>
<comment type="similarity">
    <text evidence="2">Belongs to the DEAD box helicase family. DEAH subfamily. FANCM sub-subfamily.</text>
</comment>
<keyword evidence="7" id="KW-0539">Nucleus</keyword>
<dbReference type="GO" id="GO:0009378">
    <property type="term" value="F:four-way junction helicase activity"/>
    <property type="evidence" value="ECO:0007669"/>
    <property type="project" value="TreeGrafter"/>
</dbReference>
<dbReference type="GO" id="GO:0036297">
    <property type="term" value="P:interstrand cross-link repair"/>
    <property type="evidence" value="ECO:0007669"/>
    <property type="project" value="TreeGrafter"/>
</dbReference>
<dbReference type="PANTHER" id="PTHR14025">
    <property type="entry name" value="FANCONI ANEMIA GROUP M FANCM FAMILY MEMBER"/>
    <property type="match status" value="1"/>
</dbReference>
<dbReference type="InterPro" id="IPR011545">
    <property type="entry name" value="DEAD/DEAH_box_helicase_dom"/>
</dbReference>
<evidence type="ECO:0008006" key="13">
    <source>
        <dbReference type="Google" id="ProtNLM"/>
    </source>
</evidence>
<gene>
    <name evidence="11" type="ORF">GWI33_001478</name>
</gene>
<feature type="region of interest" description="Disordered" evidence="8">
    <location>
        <begin position="1504"/>
        <end position="1534"/>
    </location>
</feature>
<accession>A0A834INS5</accession>
<feature type="domain" description="Helicase C-terminal" evidence="10">
    <location>
        <begin position="388"/>
        <end position="542"/>
    </location>
</feature>
<organism evidence="11 12">
    <name type="scientific">Rhynchophorus ferrugineus</name>
    <name type="common">Red palm weevil</name>
    <name type="synonym">Curculio ferrugineus</name>
    <dbReference type="NCBI Taxonomy" id="354439"/>
    <lineage>
        <taxon>Eukaryota</taxon>
        <taxon>Metazoa</taxon>
        <taxon>Ecdysozoa</taxon>
        <taxon>Arthropoda</taxon>
        <taxon>Hexapoda</taxon>
        <taxon>Insecta</taxon>
        <taxon>Pterygota</taxon>
        <taxon>Neoptera</taxon>
        <taxon>Endopterygota</taxon>
        <taxon>Coleoptera</taxon>
        <taxon>Polyphaga</taxon>
        <taxon>Cucujiformia</taxon>
        <taxon>Curculionidae</taxon>
        <taxon>Dryophthorinae</taxon>
        <taxon>Rhynchophorus</taxon>
    </lineage>
</organism>
<dbReference type="Gene3D" id="1.20.1320.20">
    <property type="entry name" value="hef helicase domain"/>
    <property type="match status" value="1"/>
</dbReference>
<evidence type="ECO:0000256" key="7">
    <source>
        <dbReference type="ARBA" id="ARBA00023242"/>
    </source>
</evidence>
<keyword evidence="4" id="KW-0378">Hydrolase</keyword>
<dbReference type="SMART" id="SM00490">
    <property type="entry name" value="HELICc"/>
    <property type="match status" value="1"/>
</dbReference>
<evidence type="ECO:0000256" key="8">
    <source>
        <dbReference type="SAM" id="MobiDB-lite"/>
    </source>
</evidence>
<proteinExistence type="inferred from homology"/>
<keyword evidence="6" id="KW-0067">ATP-binding</keyword>
<evidence type="ECO:0000313" key="12">
    <source>
        <dbReference type="Proteomes" id="UP000625711"/>
    </source>
</evidence>
<dbReference type="InterPro" id="IPR014001">
    <property type="entry name" value="Helicase_ATP-bd"/>
</dbReference>
<dbReference type="InterPro" id="IPR044749">
    <property type="entry name" value="FANCM_DEXDc"/>
</dbReference>
<dbReference type="CDD" id="cd12091">
    <property type="entry name" value="FANCM_ID"/>
    <property type="match status" value="1"/>
</dbReference>
<evidence type="ECO:0000256" key="3">
    <source>
        <dbReference type="ARBA" id="ARBA00022741"/>
    </source>
</evidence>
<dbReference type="GO" id="GO:0043138">
    <property type="term" value="F:3'-5' DNA helicase activity"/>
    <property type="evidence" value="ECO:0007669"/>
    <property type="project" value="InterPro"/>
</dbReference>
<dbReference type="FunFam" id="3.40.50.300:FF:000861">
    <property type="entry name" value="Fanconi anemia, complementation group M"/>
    <property type="match status" value="1"/>
</dbReference>
<evidence type="ECO:0000259" key="9">
    <source>
        <dbReference type="PROSITE" id="PS51192"/>
    </source>
</evidence>
<evidence type="ECO:0000256" key="2">
    <source>
        <dbReference type="ARBA" id="ARBA00009889"/>
    </source>
</evidence>
<dbReference type="GO" id="GO:0000400">
    <property type="term" value="F:four-way junction DNA binding"/>
    <property type="evidence" value="ECO:0007669"/>
    <property type="project" value="TreeGrafter"/>
</dbReference>
<dbReference type="InterPro" id="IPR001650">
    <property type="entry name" value="Helicase_C-like"/>
</dbReference>
<dbReference type="GO" id="GO:0005634">
    <property type="term" value="C:nucleus"/>
    <property type="evidence" value="ECO:0007669"/>
    <property type="project" value="UniProtKB-SubCell"/>
</dbReference>
<dbReference type="Pfam" id="PF00270">
    <property type="entry name" value="DEAD"/>
    <property type="match status" value="1"/>
</dbReference>
<evidence type="ECO:0000256" key="6">
    <source>
        <dbReference type="ARBA" id="ARBA00022840"/>
    </source>
</evidence>
<dbReference type="PANTHER" id="PTHR14025:SF20">
    <property type="entry name" value="FANCONI ANEMIA GROUP M PROTEIN"/>
    <property type="match status" value="1"/>
</dbReference>
<protein>
    <recommendedName>
        <fullName evidence="13">Fanconi anemia group M protein</fullName>
    </recommendedName>
</protein>
<sequence length="1534" mass="175857">METKTIQTQFIEISRDIETDGFDLQAGKTWIYPTNYPTRDYQFNIIQKALHENTLVSLPTGLGKTFIAAVVMYNYFRWYPNGKIIFMAPTKPLVKQQIDACYNIMAIPPESTAELTGAKVSTSRANIWTEKRVFYVTPQVLQNDLNKIAELGGSLKCLVFDEAHRARGNHAYCEVIRRLVSQDHKYFRVLALSATPGNNVNDVLEVIQNLHISHLEFRTEESLDVQPYVYQRSLETIVVHLGDKLEKIRDEYLNVLEYYVKTLRKYNVIHGNCGSLTKGKIFMIMKDFQSKNRGTKSSNYSEIMRCLNICVTLYHAYELLIRHGLRNFLSFFDEHIEKPLLKGNTQIRSILNNVRDYLGPIPNVEVLPDGTYPEIPKNIVFGHPKYYKLRDILVAHFTNGEKNTRVIVFFEYRESVMEAHALLLQSRPLIQPKIFLGQGSGVTQKIQIGVVKSFREGKCNTLLSTCIGEEGLDVGEVDLIVCFDISSKSPIRMVQRMGRTGRKREGKVIALVTEGREQQTLKDCLIHKNNISTFVLGSKHLLAGMYNQSPRLIPEHIKPRCEKMFITVKKIEKKKSLKEMLRSISSNSSELIFSQDIDVVDVGERIPKQVMLFSQDVNEKESYNFRNIFGKHIEKQRTLQKTYFIGNSKNSQLLTNLLSFADAKRFNMPSQVQCWTQDNSKRNLRQGDIRNMFLKSTSQNDFVSTEEPSKGLRDIPTQLPTPITEEPFQESSNVPKEVFLLLSQYEFMDIESLWDKKCQHCPEGFSCKNYIVPFHSPQPLKNTNYVPSDDIIDTISLSDLTTYFKTLNGNESLKNDDVINFDDGLEAEIFEQFDFTQAEKNAIVFNDEKEEEAPECEELNDSLNFQAPKSYSNLLDKFGQSIFETQKTQQPVKNNNTTQNLMSEQELLKWFKLDSLKDLFAESLSDVLKSDAISPVSQVTHYESDVEPDSPILLSNNKRHIRKKAINKSRSEAKECSNLNSTVDDIDELCDLSHFGISTDVKERSKSKMDDISEFCDLSDFGLVPEDTILESKSVCSKKIDLSEFCDLSEFGIDLDKKSVPEKKGDLSELCDLPEFGLLQEEEKPVPTNVISPCSSVDRTLDITDFYDLSEFGLNRDDNNIISSPKNNKSRENCYNSDDDFEFNLPTQLNIGKKLCTTQTIEASEVEKCDSGNKPICDDKTKDIDFLLSTQLTKSKPSPILKSQNGRISRLKQSKMRQALFSDNNDDELGDFRALTQLTIEKKVKSPKILDNKRSQISNKIALQKHVFSDDDDDFNAITQAVNKNNNVTKIVHAEKGKENNLDETANYEEFNDSFLSTCMEASTSKRQSGYTDSKRLNVKKTEENHSNSSDEFEDFKFLKPTAPKLANQKRKEDIKNNKKKKPKSDFLELEAEVSDDDNVFISDDENEENLDCYDKSFVNDETQIFCTQMHAKYLQSTKSPVIQRKFKIPQRRFNVSNVFSQQPAADEHDTYLEDSFCVRTDEDEPTVSHEMSELEILEMKLKKKKKRKKSTEKPTQKSKRRRILCLSSDDDSD</sequence>
<feature type="compositionally biased region" description="Basic residues" evidence="8">
    <location>
        <begin position="1504"/>
        <end position="1524"/>
    </location>
</feature>
<dbReference type="InterPro" id="IPR039686">
    <property type="entry name" value="FANCM/Mph1-like_ID"/>
</dbReference>
<dbReference type="Proteomes" id="UP000625711">
    <property type="component" value="Unassembled WGS sequence"/>
</dbReference>
<dbReference type="PROSITE" id="PS51194">
    <property type="entry name" value="HELICASE_CTER"/>
    <property type="match status" value="1"/>
</dbReference>
<comment type="subcellular location">
    <subcellularLocation>
        <location evidence="1">Nucleus</location>
    </subcellularLocation>
</comment>
<dbReference type="PROSITE" id="PS51192">
    <property type="entry name" value="HELICASE_ATP_BIND_1"/>
    <property type="match status" value="1"/>
</dbReference>
<evidence type="ECO:0000259" key="10">
    <source>
        <dbReference type="PROSITE" id="PS51194"/>
    </source>
</evidence>
<keyword evidence="12" id="KW-1185">Reference proteome</keyword>
<reference evidence="11" key="1">
    <citation type="submission" date="2020-08" db="EMBL/GenBank/DDBJ databases">
        <title>Genome sequencing and assembly of the red palm weevil Rhynchophorus ferrugineus.</title>
        <authorList>
            <person name="Dias G.B."/>
            <person name="Bergman C.M."/>
            <person name="Manee M."/>
        </authorList>
    </citation>
    <scope>NUCLEOTIDE SEQUENCE</scope>
    <source>
        <strain evidence="11">AA-2017</strain>
        <tissue evidence="11">Whole larva</tissue>
    </source>
</reference>
<keyword evidence="5" id="KW-0347">Helicase</keyword>
<evidence type="ECO:0000313" key="11">
    <source>
        <dbReference type="EMBL" id="KAF7283071.1"/>
    </source>
</evidence>
<dbReference type="SMART" id="SM00487">
    <property type="entry name" value="DEXDc"/>
    <property type="match status" value="1"/>
</dbReference>
<dbReference type="Gene3D" id="3.40.50.300">
    <property type="entry name" value="P-loop containing nucleotide triphosphate hydrolases"/>
    <property type="match status" value="2"/>
</dbReference>
<evidence type="ECO:0000256" key="5">
    <source>
        <dbReference type="ARBA" id="ARBA00022806"/>
    </source>
</evidence>
<dbReference type="GO" id="GO:0045003">
    <property type="term" value="P:double-strand break repair via synthesis-dependent strand annealing"/>
    <property type="evidence" value="ECO:0007669"/>
    <property type="project" value="TreeGrafter"/>
</dbReference>
<evidence type="ECO:0000256" key="4">
    <source>
        <dbReference type="ARBA" id="ARBA00022801"/>
    </source>
</evidence>